<dbReference type="Proteomes" id="UP000320231">
    <property type="component" value="Chromosome"/>
</dbReference>
<dbReference type="GO" id="GO:0005886">
    <property type="term" value="C:plasma membrane"/>
    <property type="evidence" value="ECO:0007669"/>
    <property type="project" value="UniProtKB-SubCell"/>
</dbReference>
<protein>
    <submittedName>
        <fullName evidence="6">Uncharacterized protein</fullName>
    </submittedName>
</protein>
<dbReference type="GO" id="GO:0005524">
    <property type="term" value="F:ATP binding"/>
    <property type="evidence" value="ECO:0007669"/>
    <property type="project" value="InterPro"/>
</dbReference>
<dbReference type="EMBL" id="AP019514">
    <property type="protein sequence ID" value="BBI65079.1"/>
    <property type="molecule type" value="Genomic_DNA"/>
</dbReference>
<evidence type="ECO:0000256" key="4">
    <source>
        <dbReference type="ARBA" id="ARBA00023136"/>
    </source>
</evidence>
<dbReference type="KEGG" id="hsr:HSBAA_63850"/>
<comment type="subcellular location">
    <subcellularLocation>
        <location evidence="1">Cell membrane</location>
        <topology evidence="1">Multi-pass membrane protein</topology>
    </subcellularLocation>
</comment>
<keyword evidence="3 5" id="KW-1133">Transmembrane helix</keyword>
<evidence type="ECO:0000313" key="7">
    <source>
        <dbReference type="Proteomes" id="UP000320231"/>
    </source>
</evidence>
<dbReference type="Gene3D" id="1.20.1560.10">
    <property type="entry name" value="ABC transporter type 1, transmembrane domain"/>
    <property type="match status" value="1"/>
</dbReference>
<name>A0A455ULE0_9GAMM</name>
<accession>A0A455ULE0</accession>
<proteinExistence type="predicted"/>
<evidence type="ECO:0000256" key="5">
    <source>
        <dbReference type="SAM" id="Phobius"/>
    </source>
</evidence>
<keyword evidence="2 5" id="KW-0812">Transmembrane</keyword>
<evidence type="ECO:0000256" key="3">
    <source>
        <dbReference type="ARBA" id="ARBA00022989"/>
    </source>
</evidence>
<feature type="transmembrane region" description="Helical" evidence="5">
    <location>
        <begin position="49"/>
        <end position="73"/>
    </location>
</feature>
<sequence>MVLMSIAEIAGVVSIGPFMALVGDISQLQGDGMIATLYEASGFSEPRTFLFFIGILVVVVLTGSALISMYTIWRLSIYGAQVGAELSSRLYNYYMYQPWLFHASGSSTN</sequence>
<gene>
    <name evidence="6" type="ORF">HSBAA_63850</name>
</gene>
<evidence type="ECO:0000256" key="2">
    <source>
        <dbReference type="ARBA" id="ARBA00022692"/>
    </source>
</evidence>
<dbReference type="AlphaFoldDB" id="A0A455ULE0"/>
<keyword evidence="4 5" id="KW-0472">Membrane</keyword>
<evidence type="ECO:0000256" key="1">
    <source>
        <dbReference type="ARBA" id="ARBA00004651"/>
    </source>
</evidence>
<reference evidence="6 7" key="1">
    <citation type="journal article" date="2019" name="Microbiol. Resour. Announc.">
        <title>Complete Genome Sequence of Halomonas sulfidaeris Strain Esulfide1 Isolated from a Metal Sulfide Rock at a Depth of 2,200 Meters, Obtained Using Nanopore Sequencing.</title>
        <authorList>
            <person name="Saito M."/>
            <person name="Nishigata A."/>
            <person name="Galipon J."/>
            <person name="Arakawa K."/>
        </authorList>
    </citation>
    <scope>NUCLEOTIDE SEQUENCE [LARGE SCALE GENOMIC DNA]</scope>
    <source>
        <strain evidence="6 7">ATCC BAA-803</strain>
    </source>
</reference>
<organism evidence="6 7">
    <name type="scientific">Vreelandella sulfidaeris</name>
    <dbReference type="NCBI Taxonomy" id="115553"/>
    <lineage>
        <taxon>Bacteria</taxon>
        <taxon>Pseudomonadati</taxon>
        <taxon>Pseudomonadota</taxon>
        <taxon>Gammaproteobacteria</taxon>
        <taxon>Oceanospirillales</taxon>
        <taxon>Halomonadaceae</taxon>
        <taxon>Vreelandella</taxon>
    </lineage>
</organism>
<dbReference type="InterPro" id="IPR036640">
    <property type="entry name" value="ABC1_TM_sf"/>
</dbReference>
<evidence type="ECO:0000313" key="6">
    <source>
        <dbReference type="EMBL" id="BBI65079.1"/>
    </source>
</evidence>
<dbReference type="SUPFAM" id="SSF90123">
    <property type="entry name" value="ABC transporter transmembrane region"/>
    <property type="match status" value="1"/>
</dbReference>